<evidence type="ECO:0000256" key="6">
    <source>
        <dbReference type="ARBA" id="ARBA00023136"/>
    </source>
</evidence>
<feature type="transmembrane region" description="Helical" evidence="7">
    <location>
        <begin position="141"/>
        <end position="162"/>
    </location>
</feature>
<sequence>MQALARGLRPAIGSAAPLQRERRAGHRPGGIAPARRAYARQAFAARAYDSARQRLLRLHAAHRLHNSRDFMEKILSGFGSLLYRMRFTMLFFYVGLVGIIFGILGKFLLETFKLMQTLLLGDLEKIELIIKVLELVDMTMVAQLVWVVALAGVSLFVTTGHFDQSDMKKPDWLDHVNTYNLKLKLAFAIISISGVHALKTYLSGDLTLESVKVVTYIAIIHFTFVLSAIGISFAERLTREKPHDEN</sequence>
<evidence type="ECO:0000313" key="8">
    <source>
        <dbReference type="EMBL" id="GAA4419762.1"/>
    </source>
</evidence>
<dbReference type="InterPro" id="IPR020761">
    <property type="entry name" value="UPF0114_bac"/>
</dbReference>
<comment type="caution">
    <text evidence="8">The sequence shown here is derived from an EMBL/GenBank/DDBJ whole genome shotgun (WGS) entry which is preliminary data.</text>
</comment>
<accession>A0ABP8KZI1</accession>
<dbReference type="Pfam" id="PF03350">
    <property type="entry name" value="UPF0114"/>
    <property type="match status" value="1"/>
</dbReference>
<keyword evidence="5 7" id="KW-1133">Transmembrane helix</keyword>
<keyword evidence="6 7" id="KW-0472">Membrane</keyword>
<feature type="transmembrane region" description="Helical" evidence="7">
    <location>
        <begin position="183"/>
        <end position="202"/>
    </location>
</feature>
<dbReference type="PANTHER" id="PTHR38596:SF1">
    <property type="entry name" value="UPF0114 PROTEIN YQHA"/>
    <property type="match status" value="1"/>
</dbReference>
<evidence type="ECO:0000256" key="4">
    <source>
        <dbReference type="ARBA" id="ARBA00022692"/>
    </source>
</evidence>
<dbReference type="EMBL" id="BAABEX010000005">
    <property type="protein sequence ID" value="GAA4419762.1"/>
    <property type="molecule type" value="Genomic_DNA"/>
</dbReference>
<protein>
    <submittedName>
        <fullName evidence="8">Uncharacterized protein</fullName>
    </submittedName>
</protein>
<evidence type="ECO:0000256" key="1">
    <source>
        <dbReference type="ARBA" id="ARBA00004651"/>
    </source>
</evidence>
<dbReference type="Proteomes" id="UP001501788">
    <property type="component" value="Unassembled WGS sequence"/>
</dbReference>
<organism evidence="8 9">
    <name type="scientific">Acidovorax lacteus</name>
    <dbReference type="NCBI Taxonomy" id="1924988"/>
    <lineage>
        <taxon>Bacteria</taxon>
        <taxon>Pseudomonadati</taxon>
        <taxon>Pseudomonadota</taxon>
        <taxon>Betaproteobacteria</taxon>
        <taxon>Burkholderiales</taxon>
        <taxon>Comamonadaceae</taxon>
        <taxon>Acidovorax</taxon>
    </lineage>
</organism>
<feature type="transmembrane region" description="Helical" evidence="7">
    <location>
        <begin position="90"/>
        <end position="109"/>
    </location>
</feature>
<evidence type="ECO:0000256" key="3">
    <source>
        <dbReference type="ARBA" id="ARBA00022475"/>
    </source>
</evidence>
<keyword evidence="9" id="KW-1185">Reference proteome</keyword>
<evidence type="ECO:0000256" key="5">
    <source>
        <dbReference type="ARBA" id="ARBA00022989"/>
    </source>
</evidence>
<name>A0ABP8KZI1_9BURK</name>
<feature type="transmembrane region" description="Helical" evidence="7">
    <location>
        <begin position="214"/>
        <end position="234"/>
    </location>
</feature>
<comment type="similarity">
    <text evidence="2">Belongs to the UPF0114 family.</text>
</comment>
<reference evidence="9" key="1">
    <citation type="journal article" date="2019" name="Int. J. Syst. Evol. Microbiol.">
        <title>The Global Catalogue of Microorganisms (GCM) 10K type strain sequencing project: providing services to taxonomists for standard genome sequencing and annotation.</title>
        <authorList>
            <consortium name="The Broad Institute Genomics Platform"/>
            <consortium name="The Broad Institute Genome Sequencing Center for Infectious Disease"/>
            <person name="Wu L."/>
            <person name="Ma J."/>
        </authorList>
    </citation>
    <scope>NUCLEOTIDE SEQUENCE [LARGE SCALE GENOMIC DNA]</scope>
    <source>
        <strain evidence="9">JCM 31890</strain>
    </source>
</reference>
<dbReference type="InterPro" id="IPR005134">
    <property type="entry name" value="UPF0114"/>
</dbReference>
<keyword evidence="4 7" id="KW-0812">Transmembrane</keyword>
<evidence type="ECO:0000313" key="9">
    <source>
        <dbReference type="Proteomes" id="UP001501788"/>
    </source>
</evidence>
<gene>
    <name evidence="8" type="ORF">GCM10023090_06520</name>
</gene>
<proteinExistence type="inferred from homology"/>
<dbReference type="PANTHER" id="PTHR38596">
    <property type="entry name" value="UPF0114 PROTEIN YQHA"/>
    <property type="match status" value="1"/>
</dbReference>
<keyword evidence="3" id="KW-1003">Cell membrane</keyword>
<evidence type="ECO:0000256" key="7">
    <source>
        <dbReference type="SAM" id="Phobius"/>
    </source>
</evidence>
<evidence type="ECO:0000256" key="2">
    <source>
        <dbReference type="ARBA" id="ARBA00005774"/>
    </source>
</evidence>
<comment type="subcellular location">
    <subcellularLocation>
        <location evidence="1">Cell membrane</location>
        <topology evidence="1">Multi-pass membrane protein</topology>
    </subcellularLocation>
</comment>